<dbReference type="RefSeq" id="WP_092673215.1">
    <property type="nucleotide sequence ID" value="NZ_BMDN01000001.1"/>
</dbReference>
<evidence type="ECO:0000313" key="4">
    <source>
        <dbReference type="EMBL" id="SDT14896.1"/>
    </source>
</evidence>
<gene>
    <name evidence="3" type="ORF">BCL57_000695</name>
    <name evidence="4" type="ORF">SAMN04489721_2625</name>
</gene>
<name>A0A1H1Y1Q9_9MICO</name>
<dbReference type="InterPro" id="IPR000182">
    <property type="entry name" value="GNAT_dom"/>
</dbReference>
<dbReference type="PROSITE" id="PS51729">
    <property type="entry name" value="GNAT_YJDJ"/>
    <property type="match status" value="1"/>
</dbReference>
<dbReference type="PANTHER" id="PTHR31435">
    <property type="entry name" value="PROTEIN NATD1"/>
    <property type="match status" value="1"/>
</dbReference>
<dbReference type="Proteomes" id="UP000893823">
    <property type="component" value="Unassembled WGS sequence"/>
</dbReference>
<keyword evidence="6" id="KW-1185">Reference proteome</keyword>
<sequence>MTDDGVRITRNDDASRYELFLGSEFAGFAEYRLRPGRIVFIHTVIDPTFKGQGLGSRLARYVLDDAVARGERIVPRCPFIAAYLREHSGWEASVDWPAEAPST</sequence>
<dbReference type="PANTHER" id="PTHR31435:SF10">
    <property type="entry name" value="BSR4717 PROTEIN"/>
    <property type="match status" value="1"/>
</dbReference>
<dbReference type="EMBL" id="LT629755">
    <property type="protein sequence ID" value="SDT14896.1"/>
    <property type="molecule type" value="Genomic_DNA"/>
</dbReference>
<organism evidence="4 5">
    <name type="scientific">Agromyces flavus</name>
    <dbReference type="NCBI Taxonomy" id="589382"/>
    <lineage>
        <taxon>Bacteria</taxon>
        <taxon>Bacillati</taxon>
        <taxon>Actinomycetota</taxon>
        <taxon>Actinomycetes</taxon>
        <taxon>Micrococcales</taxon>
        <taxon>Microbacteriaceae</taxon>
        <taxon>Agromyces</taxon>
    </lineage>
</organism>
<evidence type="ECO:0000313" key="6">
    <source>
        <dbReference type="Proteomes" id="UP000893823"/>
    </source>
</evidence>
<dbReference type="AlphaFoldDB" id="A0A1H1Y1Q9"/>
<reference evidence="4" key="1">
    <citation type="submission" date="2016-10" db="EMBL/GenBank/DDBJ databases">
        <authorList>
            <person name="de Groot N.N."/>
        </authorList>
    </citation>
    <scope>NUCLEOTIDE SEQUENCE [LARGE SCALE GENOMIC DNA]</scope>
    <source>
        <strain evidence="4">CPCC 202695</strain>
    </source>
</reference>
<accession>A0A1H1Y1Q9</accession>
<dbReference type="InterPro" id="IPR016181">
    <property type="entry name" value="Acyl_CoA_acyltransferase"/>
</dbReference>
<dbReference type="CDD" id="cd04301">
    <property type="entry name" value="NAT_SF"/>
    <property type="match status" value="1"/>
</dbReference>
<dbReference type="GO" id="GO:0016747">
    <property type="term" value="F:acyltransferase activity, transferring groups other than amino-acyl groups"/>
    <property type="evidence" value="ECO:0007669"/>
    <property type="project" value="InterPro"/>
</dbReference>
<proteinExistence type="predicted"/>
<dbReference type="Gene3D" id="3.40.630.30">
    <property type="match status" value="1"/>
</dbReference>
<feature type="domain" description="N-acetyltransferase" evidence="2">
    <location>
        <begin position="9"/>
        <end position="95"/>
    </location>
</feature>
<dbReference type="PROSITE" id="PS51186">
    <property type="entry name" value="GNAT"/>
    <property type="match status" value="1"/>
</dbReference>
<evidence type="ECO:0000259" key="2">
    <source>
        <dbReference type="PROSITE" id="PS51729"/>
    </source>
</evidence>
<dbReference type="InterPro" id="IPR031165">
    <property type="entry name" value="GNAT_YJDJ"/>
</dbReference>
<reference evidence="5" key="2">
    <citation type="submission" date="2016-10" db="EMBL/GenBank/DDBJ databases">
        <authorList>
            <person name="Varghese N."/>
            <person name="Submissions S."/>
        </authorList>
    </citation>
    <scope>NUCLEOTIDE SEQUENCE [LARGE SCALE GENOMIC DNA]</scope>
    <source>
        <strain evidence="5">CPCC 202695</strain>
    </source>
</reference>
<dbReference type="Proteomes" id="UP000199482">
    <property type="component" value="Chromosome I"/>
</dbReference>
<dbReference type="InterPro" id="IPR045057">
    <property type="entry name" value="Gcn5-rel_NAT"/>
</dbReference>
<protein>
    <submittedName>
        <fullName evidence="3">GNAT family acetyltransferase</fullName>
    </submittedName>
</protein>
<dbReference type="EMBL" id="SODL02000001">
    <property type="protein sequence ID" value="MCP2366553.1"/>
    <property type="molecule type" value="Genomic_DNA"/>
</dbReference>
<dbReference type="Pfam" id="PF14542">
    <property type="entry name" value="Acetyltransf_CG"/>
    <property type="match status" value="1"/>
</dbReference>
<dbReference type="OrthoDB" id="5405911at2"/>
<evidence type="ECO:0000259" key="1">
    <source>
        <dbReference type="PROSITE" id="PS51186"/>
    </source>
</evidence>
<evidence type="ECO:0000313" key="3">
    <source>
        <dbReference type="EMBL" id="MCP2366553.1"/>
    </source>
</evidence>
<feature type="domain" description="N-acetyltransferase" evidence="1">
    <location>
        <begin position="1"/>
        <end position="103"/>
    </location>
</feature>
<reference evidence="3" key="3">
    <citation type="submission" date="2022-06" db="EMBL/GenBank/DDBJ databases">
        <title>Genomic Encyclopedia of Type Strains, Phase III (KMG-III): the genomes of soil and plant-associated and newly described type strains.</title>
        <authorList>
            <person name="Whitman W."/>
        </authorList>
    </citation>
    <scope>NUCLEOTIDE SEQUENCE</scope>
    <source>
        <strain evidence="3">CPCC 202695</strain>
    </source>
</reference>
<dbReference type="STRING" id="589382.SAMN04489721_2625"/>
<evidence type="ECO:0000313" key="5">
    <source>
        <dbReference type="Proteomes" id="UP000199482"/>
    </source>
</evidence>
<dbReference type="SUPFAM" id="SSF55729">
    <property type="entry name" value="Acyl-CoA N-acyltransferases (Nat)"/>
    <property type="match status" value="1"/>
</dbReference>